<proteinExistence type="predicted"/>
<keyword evidence="2" id="KW-1185">Reference proteome</keyword>
<sequence>MSSANYTTKSTPTMQETIFYKICKVLLVSGLVLFVIFLFFFKDPSCPSSSFFSISPKFAKLTTTNNFPSNSSNNDESSPLNLSHLAFGLQGSERTYHHRKHYLESWWRPNITRGYVYLDTAPTGDLLPWSEKSPPYRVNDDLSKLLEEIRPRSPLMPRMVHGILELFREEKQGLRWLIMGDDDTLFFVDNLVDVLSKFDHRKYYYIGYPSETVMSNYWFNFNQAFGGGGIILSYALAKALVKDMDRCLRTYSNLSADLMTMACLADIGVNLTPHKGVHQTDLRGDLSGFLSSHPKELVLSLHHLDVLVPFFPKLDRSESARHLMKAGNIDQSRLFQQTICYHRQKKWSFSIAWGYSAHIYENVLRRSWLVNPIETFQPFAKNARPPHFMFQTRRPFGDPCEAPHVFFLETIEKNSLGNEIITVYNRSGPRGLPACAATGNNSAEYVSTIRVISPAIKRTEIDRCECCDVLGLEDTGIAEVKFRECMEDEIMA</sequence>
<dbReference type="Proteomes" id="UP001060085">
    <property type="component" value="Linkage Group LG03"/>
</dbReference>
<accession>A0ACC0BM73</accession>
<organism evidence="1 2">
    <name type="scientific">Catharanthus roseus</name>
    <name type="common">Madagascar periwinkle</name>
    <name type="synonym">Vinca rosea</name>
    <dbReference type="NCBI Taxonomy" id="4058"/>
    <lineage>
        <taxon>Eukaryota</taxon>
        <taxon>Viridiplantae</taxon>
        <taxon>Streptophyta</taxon>
        <taxon>Embryophyta</taxon>
        <taxon>Tracheophyta</taxon>
        <taxon>Spermatophyta</taxon>
        <taxon>Magnoliopsida</taxon>
        <taxon>eudicotyledons</taxon>
        <taxon>Gunneridae</taxon>
        <taxon>Pentapetalae</taxon>
        <taxon>asterids</taxon>
        <taxon>lamiids</taxon>
        <taxon>Gentianales</taxon>
        <taxon>Apocynaceae</taxon>
        <taxon>Rauvolfioideae</taxon>
        <taxon>Vinceae</taxon>
        <taxon>Catharanthinae</taxon>
        <taxon>Catharanthus</taxon>
    </lineage>
</organism>
<dbReference type="EMBL" id="CM044703">
    <property type="protein sequence ID" value="KAI5673674.1"/>
    <property type="molecule type" value="Genomic_DNA"/>
</dbReference>
<reference evidence="2" key="1">
    <citation type="journal article" date="2023" name="Nat. Plants">
        <title>Single-cell RNA sequencing provides a high-resolution roadmap for understanding the multicellular compartmentation of specialized metabolism.</title>
        <authorList>
            <person name="Sun S."/>
            <person name="Shen X."/>
            <person name="Li Y."/>
            <person name="Li Y."/>
            <person name="Wang S."/>
            <person name="Li R."/>
            <person name="Zhang H."/>
            <person name="Shen G."/>
            <person name="Guo B."/>
            <person name="Wei J."/>
            <person name="Xu J."/>
            <person name="St-Pierre B."/>
            <person name="Chen S."/>
            <person name="Sun C."/>
        </authorList>
    </citation>
    <scope>NUCLEOTIDE SEQUENCE [LARGE SCALE GENOMIC DNA]</scope>
</reference>
<comment type="caution">
    <text evidence="1">The sequence shown here is derived from an EMBL/GenBank/DDBJ whole genome shotgun (WGS) entry which is preliminary data.</text>
</comment>
<evidence type="ECO:0000313" key="1">
    <source>
        <dbReference type="EMBL" id="KAI5673674.1"/>
    </source>
</evidence>
<gene>
    <name evidence="1" type="ORF">M9H77_14038</name>
</gene>
<protein>
    <submittedName>
        <fullName evidence="1">Uncharacterized protein</fullName>
    </submittedName>
</protein>
<evidence type="ECO:0000313" key="2">
    <source>
        <dbReference type="Proteomes" id="UP001060085"/>
    </source>
</evidence>
<name>A0ACC0BM73_CATRO</name>